<accession>C1E3G7</accession>
<evidence type="ECO:0000259" key="1">
    <source>
        <dbReference type="Pfam" id="PF03109"/>
    </source>
</evidence>
<dbReference type="KEGG" id="mis:MICPUN_57676"/>
<evidence type="ECO:0000313" key="3">
    <source>
        <dbReference type="Proteomes" id="UP000002009"/>
    </source>
</evidence>
<proteinExistence type="predicted"/>
<dbReference type="EMBL" id="CP001325">
    <property type="protein sequence ID" value="ACO62933.1"/>
    <property type="molecule type" value="Genomic_DNA"/>
</dbReference>
<dbReference type="STRING" id="296587.C1E3G7"/>
<sequence>MALRLAAAGAAASAVGVGAYARYDEGTARSVTFWYHAFPVWAQYRAVQWRNRDLAKIGVPSWTGLTLGDADADAAYERLHERHALKVRDLVFDMRGFYFKNAQLLSTRDDFVPRQYLEWCKLTQDQAPTEMAPGQAEAIARAKLAEAGHPDAFEWWEEEPCGVASIGQVHRARLARRYGGKDVVVKVQAPGIERKFRSDIRTCIDFCRLAMPQHVPPLEEIERQFLTEFDYREEAKNLEEVRRNVMPRWSKKVEIPAPVRQLCTREVLVMDAIPGVKLVDGIRARFRELAASRGVDPEELERVQKEKIAGGELRPARSARAEAAATRRANLALRLGDWLWRRPRAFLIGAPYTPSPCLVNVGEVLQTMLDVHADEIFNHGVFNGDPHPGNILLMPDGRLGLIDYGQVKRVNKGARVAYAKLTLAILAEDKAEVARLLRSKPPEGFGGESRDNDVDVAYRLCVFWNDRDTPDVTGGLNLQEFIDEMEARDPVRVAPLEMVMIARVSVLLRGVANAFNVRLRVARAWAGYAEDLVRREDPSYYLLAARGNERRAAAARGGER</sequence>
<dbReference type="AlphaFoldDB" id="C1E3G7"/>
<dbReference type="InterPro" id="IPR011009">
    <property type="entry name" value="Kinase-like_dom_sf"/>
</dbReference>
<gene>
    <name evidence="2" type="ORF">MICPUN_57676</name>
</gene>
<dbReference type="InterPro" id="IPR051130">
    <property type="entry name" value="Mito_struct-func_regulator"/>
</dbReference>
<protein>
    <recommendedName>
        <fullName evidence="1">ABC1 atypical kinase-like domain-containing protein</fullName>
    </recommendedName>
</protein>
<dbReference type="PANTHER" id="PTHR43173">
    <property type="entry name" value="ABC1 FAMILY PROTEIN"/>
    <property type="match status" value="1"/>
</dbReference>
<dbReference type="PANTHER" id="PTHR43173:SF34">
    <property type="entry name" value="ABC1 ATYPICAL KINASE-LIKE DOMAIN-CONTAINING PROTEIN"/>
    <property type="match status" value="1"/>
</dbReference>
<evidence type="ECO:0000313" key="2">
    <source>
        <dbReference type="EMBL" id="ACO62933.1"/>
    </source>
</evidence>
<dbReference type="OrthoDB" id="427480at2759"/>
<dbReference type="Proteomes" id="UP000002009">
    <property type="component" value="Chromosome 4"/>
</dbReference>
<reference evidence="2 3" key="1">
    <citation type="journal article" date="2009" name="Science">
        <title>Green evolution and dynamic adaptations revealed by genomes of the marine picoeukaryotes Micromonas.</title>
        <authorList>
            <person name="Worden A.Z."/>
            <person name="Lee J.H."/>
            <person name="Mock T."/>
            <person name="Rouze P."/>
            <person name="Simmons M.P."/>
            <person name="Aerts A.L."/>
            <person name="Allen A.E."/>
            <person name="Cuvelier M.L."/>
            <person name="Derelle E."/>
            <person name="Everett M.V."/>
            <person name="Foulon E."/>
            <person name="Grimwood J."/>
            <person name="Gundlach H."/>
            <person name="Henrissat B."/>
            <person name="Napoli C."/>
            <person name="McDonald S.M."/>
            <person name="Parker M.S."/>
            <person name="Rombauts S."/>
            <person name="Salamov A."/>
            <person name="Von Dassow P."/>
            <person name="Badger J.H."/>
            <person name="Coutinho P.M."/>
            <person name="Demir E."/>
            <person name="Dubchak I."/>
            <person name="Gentemann C."/>
            <person name="Eikrem W."/>
            <person name="Gready J.E."/>
            <person name="John U."/>
            <person name="Lanier W."/>
            <person name="Lindquist E.A."/>
            <person name="Lucas S."/>
            <person name="Mayer K.F."/>
            <person name="Moreau H."/>
            <person name="Not F."/>
            <person name="Otillar R."/>
            <person name="Panaud O."/>
            <person name="Pangilinan J."/>
            <person name="Paulsen I."/>
            <person name="Piegu B."/>
            <person name="Poliakov A."/>
            <person name="Robbens S."/>
            <person name="Schmutz J."/>
            <person name="Toulza E."/>
            <person name="Wyss T."/>
            <person name="Zelensky A."/>
            <person name="Zhou K."/>
            <person name="Armbrust E.V."/>
            <person name="Bhattacharya D."/>
            <person name="Goodenough U.W."/>
            <person name="Van de Peer Y."/>
            <person name="Grigoriev I.V."/>
        </authorList>
    </citation>
    <scope>NUCLEOTIDE SEQUENCE [LARGE SCALE GENOMIC DNA]</scope>
    <source>
        <strain evidence="3">RCC299 / NOUM17</strain>
    </source>
</reference>
<feature type="domain" description="ABC1 atypical kinase-like" evidence="1">
    <location>
        <begin position="124"/>
        <end position="280"/>
    </location>
</feature>
<dbReference type="SUPFAM" id="SSF56112">
    <property type="entry name" value="Protein kinase-like (PK-like)"/>
    <property type="match status" value="1"/>
</dbReference>
<dbReference type="OMA" id="IRTCIDF"/>
<dbReference type="GeneID" id="8242578"/>
<dbReference type="Pfam" id="PF03109">
    <property type="entry name" value="ABC1"/>
    <property type="match status" value="2"/>
</dbReference>
<dbReference type="InterPro" id="IPR004147">
    <property type="entry name" value="ABC1_dom"/>
</dbReference>
<dbReference type="CDD" id="cd05121">
    <property type="entry name" value="ABC1_ADCK3-like"/>
    <property type="match status" value="1"/>
</dbReference>
<dbReference type="eggNOG" id="KOG1235">
    <property type="taxonomic scope" value="Eukaryota"/>
</dbReference>
<name>C1E3G7_MICCC</name>
<organism evidence="2 3">
    <name type="scientific">Micromonas commoda (strain RCC299 / NOUM17 / CCMP2709)</name>
    <name type="common">Picoplanktonic green alga</name>
    <dbReference type="NCBI Taxonomy" id="296587"/>
    <lineage>
        <taxon>Eukaryota</taxon>
        <taxon>Viridiplantae</taxon>
        <taxon>Chlorophyta</taxon>
        <taxon>Mamiellophyceae</taxon>
        <taxon>Mamiellales</taxon>
        <taxon>Mamiellaceae</taxon>
        <taxon>Micromonas</taxon>
    </lineage>
</organism>
<keyword evidence="3" id="KW-1185">Reference proteome</keyword>
<dbReference type="RefSeq" id="XP_002501675.1">
    <property type="nucleotide sequence ID" value="XM_002501629.1"/>
</dbReference>
<dbReference type="InParanoid" id="C1E3G7"/>
<feature type="domain" description="ABC1 atypical kinase-like" evidence="1">
    <location>
        <begin position="362"/>
        <end position="435"/>
    </location>
</feature>